<dbReference type="EMBL" id="JANSUY010000013">
    <property type="protein sequence ID" value="MCR9016134.1"/>
    <property type="molecule type" value="Genomic_DNA"/>
</dbReference>
<accession>A0A9X2P4F0</accession>
<evidence type="ECO:0000313" key="3">
    <source>
        <dbReference type="Proteomes" id="UP001142175"/>
    </source>
</evidence>
<feature type="compositionally biased region" description="Low complexity" evidence="1">
    <location>
        <begin position="34"/>
        <end position="48"/>
    </location>
</feature>
<keyword evidence="3" id="KW-1185">Reference proteome</keyword>
<organism evidence="2 3">
    <name type="scientific">Aquiflexum gelatinilyticum</name>
    <dbReference type="NCBI Taxonomy" id="2961943"/>
    <lineage>
        <taxon>Bacteria</taxon>
        <taxon>Pseudomonadati</taxon>
        <taxon>Bacteroidota</taxon>
        <taxon>Cytophagia</taxon>
        <taxon>Cytophagales</taxon>
        <taxon>Cyclobacteriaceae</taxon>
        <taxon>Aquiflexum</taxon>
    </lineage>
</organism>
<evidence type="ECO:0000256" key="1">
    <source>
        <dbReference type="SAM" id="MobiDB-lite"/>
    </source>
</evidence>
<comment type="caution">
    <text evidence="2">The sequence shown here is derived from an EMBL/GenBank/DDBJ whole genome shotgun (WGS) entry which is preliminary data.</text>
</comment>
<dbReference type="AlphaFoldDB" id="A0A9X2P4F0"/>
<dbReference type="Proteomes" id="UP001142175">
    <property type="component" value="Unassembled WGS sequence"/>
</dbReference>
<sequence>MKKLQLTLFLGVFVGFISFAQSERERNFPDLPRNNNESSTQYESSESSTLEPRQENAQRNSASAIKENKPAASTTLKKENPLFKQGGEKDAKKEEISTLSFNLFLYIVDRFKED</sequence>
<protein>
    <submittedName>
        <fullName evidence="2">Uncharacterized protein</fullName>
    </submittedName>
</protein>
<feature type="compositionally biased region" description="Basic and acidic residues" evidence="1">
    <location>
        <begin position="76"/>
        <end position="93"/>
    </location>
</feature>
<dbReference type="RefSeq" id="WP_258423990.1">
    <property type="nucleotide sequence ID" value="NZ_JANSUY010000013.1"/>
</dbReference>
<proteinExistence type="predicted"/>
<gene>
    <name evidence="2" type="ORF">NU887_13910</name>
</gene>
<reference evidence="2" key="1">
    <citation type="submission" date="2022-08" db="EMBL/GenBank/DDBJ databases">
        <authorList>
            <person name="Zhang D."/>
        </authorList>
    </citation>
    <scope>NUCLEOTIDE SEQUENCE</scope>
    <source>
        <strain evidence="2">XJ19-11</strain>
    </source>
</reference>
<name>A0A9X2P4F0_9BACT</name>
<feature type="compositionally biased region" description="Polar residues" evidence="1">
    <location>
        <begin position="49"/>
        <end position="63"/>
    </location>
</feature>
<evidence type="ECO:0000313" key="2">
    <source>
        <dbReference type="EMBL" id="MCR9016134.1"/>
    </source>
</evidence>
<feature type="region of interest" description="Disordered" evidence="1">
    <location>
        <begin position="25"/>
        <end position="93"/>
    </location>
</feature>